<keyword evidence="1" id="KW-0175">Coiled coil</keyword>
<dbReference type="EMBL" id="JBHOMY010000002">
    <property type="protein sequence ID" value="MFC1455226.1"/>
    <property type="molecule type" value="Genomic_DNA"/>
</dbReference>
<keyword evidence="5" id="KW-1185">Reference proteome</keyword>
<comment type="caution">
    <text evidence="4">The sequence shown here is derived from an EMBL/GenBank/DDBJ whole genome shotgun (WGS) entry which is preliminary data.</text>
</comment>
<evidence type="ECO:0000313" key="5">
    <source>
        <dbReference type="Proteomes" id="UP001593940"/>
    </source>
</evidence>
<protein>
    <submittedName>
        <fullName evidence="4">DUF4041 domain-containing protein</fullName>
    </submittedName>
</protein>
<dbReference type="InterPro" id="IPR025280">
    <property type="entry name" value="SNIPE"/>
</dbReference>
<organism evidence="4 5">
    <name type="scientific">Microvirga arabica</name>
    <dbReference type="NCBI Taxonomy" id="1128671"/>
    <lineage>
        <taxon>Bacteria</taxon>
        <taxon>Pseudomonadati</taxon>
        <taxon>Pseudomonadota</taxon>
        <taxon>Alphaproteobacteria</taxon>
        <taxon>Hyphomicrobiales</taxon>
        <taxon>Methylobacteriaceae</taxon>
        <taxon>Microvirga</taxon>
    </lineage>
</organism>
<keyword evidence="2" id="KW-0812">Transmembrane</keyword>
<sequence length="458" mass="52662">MESASTIIAVIFLTLPFFLIFALYKWWATRRDKKETEARLNGTIQALETRFKPVIDIEDEVRKLEKQASEIRSAIDVLRTDYATKRSTYDTLAKEVAIFDEKLAFAEMGVYEPHFDFTDSEAYKNAIQDVRDKQKIMVTLGTAVVCTTQWSVDGSASKGKTMTNRNIKLTLRAFNNECDASIANTRWNNVNAMEKRIIRAQEQVDKLNASNSIFITQDYLKLKLKELYLTHEYREKLKAEREERAEAARLAKEEQKLLRDLERAQEEEEHYEKMLAKARAEAAKTTGQQLEAFTSQIKILEQDLAEAHAKFERAQAMAEKTRSGYVYIISNVGSFGEDVVKIGLTRRLDPADQVKELGDASVPFVFDTHAIIYSEDAPALERALHNEFEKTRVNAQNNRKEFFRVSLRSVEDAVKRLAPEAAFFKDVEAQEYRETVARRQASLERMNATNFNLFPETI</sequence>
<dbReference type="RefSeq" id="WP_377028561.1">
    <property type="nucleotide sequence ID" value="NZ_JBHOMY010000002.1"/>
</dbReference>
<dbReference type="Pfam" id="PF13250">
    <property type="entry name" value="SNIPE"/>
    <property type="match status" value="1"/>
</dbReference>
<evidence type="ECO:0000256" key="2">
    <source>
        <dbReference type="SAM" id="Phobius"/>
    </source>
</evidence>
<evidence type="ECO:0000313" key="4">
    <source>
        <dbReference type="EMBL" id="MFC1455226.1"/>
    </source>
</evidence>
<feature type="coiled-coil region" evidence="1">
    <location>
        <begin position="234"/>
        <end position="317"/>
    </location>
</feature>
<feature type="domain" description="Bacteriophage T5 Orf172 DNA-binding" evidence="3">
    <location>
        <begin position="334"/>
        <end position="417"/>
    </location>
</feature>
<dbReference type="InterPro" id="IPR018306">
    <property type="entry name" value="Phage_T5_Orf172_DNA-bd"/>
</dbReference>
<dbReference type="SMART" id="SM00974">
    <property type="entry name" value="T5orf172"/>
    <property type="match status" value="1"/>
</dbReference>
<keyword evidence="2" id="KW-0472">Membrane</keyword>
<accession>A0ABV6Y1S9</accession>
<reference evidence="4 5" key="1">
    <citation type="submission" date="2024-09" db="EMBL/GenBank/DDBJ databases">
        <title>Nodulacao em especies de Leguminosae Basais da Amazonia e Caracterizacao dos Rizobios e Bacterias Associadas aos Nodulos.</title>
        <authorList>
            <person name="Jambeiro I.C.A."/>
            <person name="Lopes I.S."/>
            <person name="Aguiar E.R.G.R."/>
            <person name="Santos A.F.J."/>
            <person name="Dos Santos J.M.F."/>
            <person name="Gross E."/>
        </authorList>
    </citation>
    <scope>NUCLEOTIDE SEQUENCE [LARGE SCALE GENOMIC DNA]</scope>
    <source>
        <strain evidence="4 5">BRUESC1165</strain>
    </source>
</reference>
<dbReference type="Pfam" id="PF10544">
    <property type="entry name" value="T5orf172"/>
    <property type="match status" value="1"/>
</dbReference>
<feature type="transmembrane region" description="Helical" evidence="2">
    <location>
        <begin position="6"/>
        <end position="24"/>
    </location>
</feature>
<gene>
    <name evidence="4" type="ORF">ACETIH_00405</name>
</gene>
<name>A0ABV6Y1S9_9HYPH</name>
<feature type="coiled-coil region" evidence="1">
    <location>
        <begin position="54"/>
        <end position="81"/>
    </location>
</feature>
<keyword evidence="2" id="KW-1133">Transmembrane helix</keyword>
<evidence type="ECO:0000259" key="3">
    <source>
        <dbReference type="SMART" id="SM00974"/>
    </source>
</evidence>
<proteinExistence type="predicted"/>
<dbReference type="Proteomes" id="UP001593940">
    <property type="component" value="Unassembled WGS sequence"/>
</dbReference>
<evidence type="ECO:0000256" key="1">
    <source>
        <dbReference type="SAM" id="Coils"/>
    </source>
</evidence>